<protein>
    <recommendedName>
        <fullName evidence="3">Lipoprotein chaperone</fullName>
    </recommendedName>
</protein>
<dbReference type="NCBIfam" id="NF041287">
    <property type="entry name" value="lipo_GerS_rel"/>
    <property type="match status" value="1"/>
</dbReference>
<dbReference type="EMBL" id="LHUR01000022">
    <property type="protein sequence ID" value="KOA19621.1"/>
    <property type="molecule type" value="Genomic_DNA"/>
</dbReference>
<dbReference type="InterPro" id="IPR014584">
    <property type="entry name" value="UCP033729"/>
</dbReference>
<organism evidence="1 2">
    <name type="scientific">Clostridium homopropionicum DSM 5847</name>
    <dbReference type="NCBI Taxonomy" id="1121318"/>
    <lineage>
        <taxon>Bacteria</taxon>
        <taxon>Bacillati</taxon>
        <taxon>Bacillota</taxon>
        <taxon>Clostridia</taxon>
        <taxon>Eubacteriales</taxon>
        <taxon>Clostridiaceae</taxon>
        <taxon>Clostridium</taxon>
    </lineage>
</organism>
<reference evidence="2" key="1">
    <citation type="submission" date="2015-08" db="EMBL/GenBank/DDBJ databases">
        <title>Genome sequence of the strict anaerobe Clostridium homopropionicum LuHBu1 (DSM 5847T).</title>
        <authorList>
            <person name="Poehlein A."/>
            <person name="Beck M."/>
            <person name="Schiel-Bengelsdorf B."/>
            <person name="Bengelsdorf F.R."/>
            <person name="Daniel R."/>
            <person name="Duerre P."/>
        </authorList>
    </citation>
    <scope>NUCLEOTIDE SEQUENCE [LARGE SCALE GENOMIC DNA]</scope>
    <source>
        <strain evidence="2">DSM 5847</strain>
    </source>
</reference>
<keyword evidence="2" id="KW-1185">Reference proteome</keyword>
<name>A0A0L6Z9H1_9CLOT</name>
<gene>
    <name evidence="1" type="ORF">CLHOM_17100</name>
</gene>
<dbReference type="Proteomes" id="UP000037043">
    <property type="component" value="Unassembled WGS sequence"/>
</dbReference>
<comment type="caution">
    <text evidence="1">The sequence shown here is derived from an EMBL/GenBank/DDBJ whole genome shotgun (WGS) entry which is preliminary data.</text>
</comment>
<dbReference type="PIRSF" id="PIRSF033729">
    <property type="entry name" value="UCP033729"/>
    <property type="match status" value="1"/>
</dbReference>
<proteinExistence type="predicted"/>
<evidence type="ECO:0008006" key="3">
    <source>
        <dbReference type="Google" id="ProtNLM"/>
    </source>
</evidence>
<dbReference type="AlphaFoldDB" id="A0A0L6Z9H1"/>
<dbReference type="RefSeq" id="WP_052221266.1">
    <property type="nucleotide sequence ID" value="NZ_LHUR01000022.1"/>
</dbReference>
<dbReference type="STRING" id="36844.SAMN04488501_102283"/>
<sequence length="202" mass="23792">MNRKVIILFLAFILGLLMLSGCTRKAKDPNKAIDFLKNLKSYTCQVSIHIKNQKQEIDTDGNQFYDSKLGHRLELNKDRILIYNNNTIKIKDLNNNLVYSVDKDFDSVYNLGFIHEYIALLYADEDISSSFKTIENREYQLIRLTIPGNNQNISKSVLYVNLENYFPEKLVIYDYKDNEVLSFNYNDFKPNIKIPKEMFYIE</sequence>
<accession>A0A0L6Z9H1</accession>
<dbReference type="PATRIC" id="fig|1121318.3.peg.1725"/>
<dbReference type="Gene3D" id="2.50.20.10">
    <property type="entry name" value="Lipoprotein localisation LolA/LolB/LppX"/>
    <property type="match status" value="1"/>
</dbReference>
<evidence type="ECO:0000313" key="1">
    <source>
        <dbReference type="EMBL" id="KOA19621.1"/>
    </source>
</evidence>
<evidence type="ECO:0000313" key="2">
    <source>
        <dbReference type="Proteomes" id="UP000037043"/>
    </source>
</evidence>
<dbReference type="PROSITE" id="PS51257">
    <property type="entry name" value="PROKAR_LIPOPROTEIN"/>
    <property type="match status" value="1"/>
</dbReference>